<dbReference type="InterPro" id="IPR024923">
    <property type="entry name" value="PG_synth_SpoVB"/>
</dbReference>
<feature type="transmembrane region" description="Helical" evidence="6">
    <location>
        <begin position="297"/>
        <end position="317"/>
    </location>
</feature>
<evidence type="ECO:0000313" key="8">
    <source>
        <dbReference type="Proteomes" id="UP001597214"/>
    </source>
</evidence>
<dbReference type="InterPro" id="IPR050833">
    <property type="entry name" value="Poly_Biosynth_Transport"/>
</dbReference>
<evidence type="ECO:0000256" key="1">
    <source>
        <dbReference type="ARBA" id="ARBA00004651"/>
    </source>
</evidence>
<feature type="transmembrane region" description="Helical" evidence="6">
    <location>
        <begin position="90"/>
        <end position="110"/>
    </location>
</feature>
<evidence type="ECO:0000256" key="2">
    <source>
        <dbReference type="ARBA" id="ARBA00022475"/>
    </source>
</evidence>
<name>A0ABW4LXX0_9BACI</name>
<comment type="subcellular location">
    <subcellularLocation>
        <location evidence="1">Cell membrane</location>
        <topology evidence="1">Multi-pass membrane protein</topology>
    </subcellularLocation>
</comment>
<evidence type="ECO:0000256" key="3">
    <source>
        <dbReference type="ARBA" id="ARBA00022692"/>
    </source>
</evidence>
<dbReference type="RefSeq" id="WP_377930502.1">
    <property type="nucleotide sequence ID" value="NZ_JBHUEM010000054.1"/>
</dbReference>
<keyword evidence="2" id="KW-1003">Cell membrane</keyword>
<feature type="transmembrane region" description="Helical" evidence="6">
    <location>
        <begin position="245"/>
        <end position="265"/>
    </location>
</feature>
<dbReference type="PIRSF" id="PIRSF038958">
    <property type="entry name" value="PG_synth_SpoVB"/>
    <property type="match status" value="1"/>
</dbReference>
<protein>
    <submittedName>
        <fullName evidence="7">Oligosaccharide flippase family protein</fullName>
    </submittedName>
</protein>
<keyword evidence="5 6" id="KW-0472">Membrane</keyword>
<keyword evidence="3 6" id="KW-0812">Transmembrane</keyword>
<feature type="transmembrane region" description="Helical" evidence="6">
    <location>
        <begin position="495"/>
        <end position="516"/>
    </location>
</feature>
<dbReference type="CDD" id="cd13124">
    <property type="entry name" value="MATE_SpoVB_like"/>
    <property type="match status" value="1"/>
</dbReference>
<gene>
    <name evidence="7" type="ORF">ACFSCX_22585</name>
</gene>
<feature type="transmembrane region" description="Helical" evidence="6">
    <location>
        <begin position="402"/>
        <end position="422"/>
    </location>
</feature>
<reference evidence="8" key="1">
    <citation type="journal article" date="2019" name="Int. J. Syst. Evol. Microbiol.">
        <title>The Global Catalogue of Microorganisms (GCM) 10K type strain sequencing project: providing services to taxonomists for standard genome sequencing and annotation.</title>
        <authorList>
            <consortium name="The Broad Institute Genomics Platform"/>
            <consortium name="The Broad Institute Genome Sequencing Center for Infectious Disease"/>
            <person name="Wu L."/>
            <person name="Ma J."/>
        </authorList>
    </citation>
    <scope>NUCLEOTIDE SEQUENCE [LARGE SCALE GENOMIC DNA]</scope>
    <source>
        <strain evidence="8">CCUG 49339</strain>
    </source>
</reference>
<dbReference type="Proteomes" id="UP001597214">
    <property type="component" value="Unassembled WGS sequence"/>
</dbReference>
<accession>A0ABW4LXX0</accession>
<feature type="transmembrane region" description="Helical" evidence="6">
    <location>
        <begin position="194"/>
        <end position="217"/>
    </location>
</feature>
<evidence type="ECO:0000256" key="6">
    <source>
        <dbReference type="SAM" id="Phobius"/>
    </source>
</evidence>
<feature type="transmembrane region" description="Helical" evidence="6">
    <location>
        <begin position="47"/>
        <end position="69"/>
    </location>
</feature>
<evidence type="ECO:0000256" key="5">
    <source>
        <dbReference type="ARBA" id="ARBA00023136"/>
    </source>
</evidence>
<evidence type="ECO:0000256" key="4">
    <source>
        <dbReference type="ARBA" id="ARBA00022989"/>
    </source>
</evidence>
<dbReference type="Pfam" id="PF01943">
    <property type="entry name" value="Polysacc_synt"/>
    <property type="match status" value="1"/>
</dbReference>
<feature type="transmembrane region" description="Helical" evidence="6">
    <location>
        <begin position="428"/>
        <end position="449"/>
    </location>
</feature>
<dbReference type="InterPro" id="IPR002797">
    <property type="entry name" value="Polysacc_synth"/>
</dbReference>
<feature type="transmembrane region" description="Helical" evidence="6">
    <location>
        <begin position="338"/>
        <end position="364"/>
    </location>
</feature>
<proteinExistence type="predicted"/>
<dbReference type="PANTHER" id="PTHR30250:SF21">
    <property type="entry name" value="LIPID II FLIPPASE MURJ"/>
    <property type="match status" value="1"/>
</dbReference>
<comment type="caution">
    <text evidence="7">The sequence shown here is derived from an EMBL/GenBank/DDBJ whole genome shotgun (WGS) entry which is preliminary data.</text>
</comment>
<feature type="transmembrane region" description="Helical" evidence="6">
    <location>
        <begin position="12"/>
        <end position="35"/>
    </location>
</feature>
<feature type="transmembrane region" description="Helical" evidence="6">
    <location>
        <begin position="163"/>
        <end position="182"/>
    </location>
</feature>
<organism evidence="7 8">
    <name type="scientific">Bacillus salitolerans</name>
    <dbReference type="NCBI Taxonomy" id="1437434"/>
    <lineage>
        <taxon>Bacteria</taxon>
        <taxon>Bacillati</taxon>
        <taxon>Bacillota</taxon>
        <taxon>Bacilli</taxon>
        <taxon>Bacillales</taxon>
        <taxon>Bacillaceae</taxon>
        <taxon>Bacillus</taxon>
    </lineage>
</organism>
<dbReference type="EMBL" id="JBHUEM010000054">
    <property type="protein sequence ID" value="MFD1739272.1"/>
    <property type="molecule type" value="Genomic_DNA"/>
</dbReference>
<feature type="transmembrane region" description="Helical" evidence="6">
    <location>
        <begin position="469"/>
        <end position="489"/>
    </location>
</feature>
<keyword evidence="8" id="KW-1185">Reference proteome</keyword>
<keyword evidence="4 6" id="KW-1133">Transmembrane helix</keyword>
<feature type="transmembrane region" description="Helical" evidence="6">
    <location>
        <begin position="376"/>
        <end position="395"/>
    </location>
</feature>
<feature type="transmembrane region" description="Helical" evidence="6">
    <location>
        <begin position="130"/>
        <end position="151"/>
    </location>
</feature>
<dbReference type="PANTHER" id="PTHR30250">
    <property type="entry name" value="PST FAMILY PREDICTED COLANIC ACID TRANSPORTER"/>
    <property type="match status" value="1"/>
</dbReference>
<evidence type="ECO:0000313" key="7">
    <source>
        <dbReference type="EMBL" id="MFD1739272.1"/>
    </source>
</evidence>
<sequence>MSSSSLLRGTFILTLGTYISRILGMIYVFPFVALVGDQGTALYAYGYGQYTIFLSLSTIGVPMAVSKFISKYNALGDYETSRKMFKTGMLLMVGMGIVSFILLYSLAPVLAPLQLGDDQLGNSVEDVTNVIRMVSFALLIVPIMSVIRGFFQGNQTMEPTAVSQVIEQLVRIIFLLVSVYFILKVGNGELSTAIGYATFAAFVGALGGLAVLGWYFLKRRQSLNVLLANSKPNVKISSKEMIKELLTYAGPFVFVGLAIPLYQYVDQYTLNRTLVENGKREIAETIFSIIQFKAPKLVMIPVSLATAFGLTLVPAITKAFTDHNGKQLRVQIDQSFQVVYFLTLPAVVGLATLSYKFYAMFYNIEELSLGGSLLRWYAPVAILFAFFTVTAAILQGIQKQKLAVISLFFGLLLKLVFNIPFITWFGGIGSILATALGYLGSVVYSVFMIKRHANYSYRIFIKRAILMSIFALIMMVGIFLIGGLLQQFIDYREGRWEATIVSIIATVFGAAIYLYLSYRSNLAGKLLGKRFSFLKRKSLAGEKSN</sequence>